<accession>A0A7J7VMW2</accession>
<comment type="subcellular location">
    <subcellularLocation>
        <location evidence="1 10">Secreted</location>
    </subcellularLocation>
</comment>
<dbReference type="GO" id="GO:0005139">
    <property type="term" value="F:interleukin-7 receptor binding"/>
    <property type="evidence" value="ECO:0007669"/>
    <property type="project" value="InterPro"/>
</dbReference>
<gene>
    <name evidence="14" type="ORF">mPipKuh1_006676</name>
</gene>
<dbReference type="FunFam" id="1.20.1250.50:FF:000001">
    <property type="entry name" value="Interleukin-7"/>
    <property type="match status" value="1"/>
</dbReference>
<organism evidence="14 15">
    <name type="scientific">Pipistrellus kuhlii</name>
    <name type="common">Kuhl's pipistrelle</name>
    <dbReference type="NCBI Taxonomy" id="59472"/>
    <lineage>
        <taxon>Eukaryota</taxon>
        <taxon>Metazoa</taxon>
        <taxon>Chordata</taxon>
        <taxon>Craniata</taxon>
        <taxon>Vertebrata</taxon>
        <taxon>Euteleostomi</taxon>
        <taxon>Mammalia</taxon>
        <taxon>Eutheria</taxon>
        <taxon>Laurasiatheria</taxon>
        <taxon>Chiroptera</taxon>
        <taxon>Yangochiroptera</taxon>
        <taxon>Vespertilionidae</taxon>
        <taxon>Pipistrellus</taxon>
    </lineage>
</organism>
<keyword evidence="5 10" id="KW-0964">Secreted</keyword>
<proteinExistence type="inferred from homology"/>
<evidence type="ECO:0000256" key="2">
    <source>
        <dbReference type="ARBA" id="ARBA00007621"/>
    </source>
</evidence>
<evidence type="ECO:0000256" key="13">
    <source>
        <dbReference type="SAM" id="SignalP"/>
    </source>
</evidence>
<evidence type="ECO:0000256" key="5">
    <source>
        <dbReference type="ARBA" id="ARBA00022525"/>
    </source>
</evidence>
<comment type="similarity">
    <text evidence="2 10">Belongs to the IL-7/IL-9 family.</text>
</comment>
<comment type="caution">
    <text evidence="14">The sequence shown here is derived from an EMBL/GenBank/DDBJ whole genome shotgun (WGS) entry which is preliminary data.</text>
</comment>
<dbReference type="Proteomes" id="UP000558488">
    <property type="component" value="Unassembled WGS sequence"/>
</dbReference>
<comment type="function">
    <text evidence="10">Hematopoietic cytokine that plays an essential role in the development, expansion, and survival of naive and memory T-cells and B-cells thereby regulating the number of mature lymphocytes and maintaining lymphoid homeostasis.</text>
</comment>
<dbReference type="Gene3D" id="1.20.1250.50">
    <property type="match status" value="1"/>
</dbReference>
<dbReference type="GO" id="GO:0005125">
    <property type="term" value="F:cytokine activity"/>
    <property type="evidence" value="ECO:0007669"/>
    <property type="project" value="UniProtKB-UniRule"/>
</dbReference>
<evidence type="ECO:0000256" key="7">
    <source>
        <dbReference type="ARBA" id="ARBA00023030"/>
    </source>
</evidence>
<sequence>MVHVSFRYIFGIPPLILVLLPVASSDCEFEGKSGEEYQNVIMVSLNDLDRLRENDSNCLNNEPNFFKKHSCDDDKEATFLNTAARKLKQFLRMNIHEEFKTHLQIVSQGTLQLLNCTKKVKEKKQPSLGEVQPTKNLEEKKSSKGQRKQDEMCFLMLLLEKIKTCWNKILSGTKEH</sequence>
<feature type="signal peptide" evidence="13">
    <location>
        <begin position="1"/>
        <end position="25"/>
    </location>
</feature>
<keyword evidence="7 10" id="KW-0339">Growth factor</keyword>
<dbReference type="GO" id="GO:0008083">
    <property type="term" value="F:growth factor activity"/>
    <property type="evidence" value="ECO:0007669"/>
    <property type="project" value="UniProtKB-KW"/>
</dbReference>
<dbReference type="InterPro" id="IPR038325">
    <property type="entry name" value="IL7_sf"/>
</dbReference>
<dbReference type="PRINTS" id="PR00435">
    <property type="entry name" value="INTERLEUKIN7"/>
</dbReference>
<keyword evidence="6 13" id="KW-0732">Signal</keyword>
<dbReference type="PANTHER" id="PTHR48492">
    <property type="entry name" value="INTERLEUKIN-7"/>
    <property type="match status" value="1"/>
</dbReference>
<evidence type="ECO:0000256" key="6">
    <source>
        <dbReference type="ARBA" id="ARBA00022729"/>
    </source>
</evidence>
<dbReference type="AlphaFoldDB" id="A0A7J7VMW2"/>
<dbReference type="EMBL" id="JACAGB010000014">
    <property type="protein sequence ID" value="KAF6326331.1"/>
    <property type="molecule type" value="Genomic_DNA"/>
</dbReference>
<feature type="disulfide bond" evidence="11">
    <location>
        <begin position="71"/>
        <end position="116"/>
    </location>
</feature>
<keyword evidence="15" id="KW-1185">Reference proteome</keyword>
<dbReference type="Pfam" id="PF01415">
    <property type="entry name" value="IL7"/>
    <property type="match status" value="1"/>
</dbReference>
<dbReference type="GO" id="GO:0005615">
    <property type="term" value="C:extracellular space"/>
    <property type="evidence" value="ECO:0007669"/>
    <property type="project" value="UniProtKB-UniRule"/>
</dbReference>
<evidence type="ECO:0000256" key="4">
    <source>
        <dbReference type="ARBA" id="ARBA00022514"/>
    </source>
</evidence>
<keyword evidence="9" id="KW-0325">Glycoprotein</keyword>
<feature type="disulfide bond" evidence="11">
    <location>
        <begin position="27"/>
        <end position="165"/>
    </location>
</feature>
<evidence type="ECO:0000256" key="9">
    <source>
        <dbReference type="ARBA" id="ARBA00023180"/>
    </source>
</evidence>
<keyword evidence="4 10" id="KW-0202">Cytokine</keyword>
<reference evidence="14 15" key="1">
    <citation type="journal article" date="2020" name="Nature">
        <title>Six reference-quality genomes reveal evolution of bat adaptations.</title>
        <authorList>
            <person name="Jebb D."/>
            <person name="Huang Z."/>
            <person name="Pippel M."/>
            <person name="Hughes G.M."/>
            <person name="Lavrichenko K."/>
            <person name="Devanna P."/>
            <person name="Winkler S."/>
            <person name="Jermiin L.S."/>
            <person name="Skirmuntt E.C."/>
            <person name="Katzourakis A."/>
            <person name="Burkitt-Gray L."/>
            <person name="Ray D.A."/>
            <person name="Sullivan K.A.M."/>
            <person name="Roscito J.G."/>
            <person name="Kirilenko B.M."/>
            <person name="Davalos L.M."/>
            <person name="Corthals A.P."/>
            <person name="Power M.L."/>
            <person name="Jones G."/>
            <person name="Ransome R.D."/>
            <person name="Dechmann D.K.N."/>
            <person name="Locatelli A.G."/>
            <person name="Puechmaille S.J."/>
            <person name="Fedrigo O."/>
            <person name="Jarvis E.D."/>
            <person name="Hiller M."/>
            <person name="Vernes S.C."/>
            <person name="Myers E.W."/>
            <person name="Teeling E.C."/>
        </authorList>
    </citation>
    <scope>NUCLEOTIDE SEQUENCE [LARGE SCALE GENOMIC DNA]</scope>
    <source>
        <strain evidence="14">MPipKuh1</strain>
        <tissue evidence="14">Flight muscle</tissue>
    </source>
</reference>
<dbReference type="PIRSF" id="PIRSF001942">
    <property type="entry name" value="IL-7"/>
    <property type="match status" value="1"/>
</dbReference>
<dbReference type="PANTHER" id="PTHR48492:SF1">
    <property type="entry name" value="INTERLEUKIN-7"/>
    <property type="match status" value="1"/>
</dbReference>
<feature type="chain" id="PRO_5029745210" description="Interleukin-7" evidence="13">
    <location>
        <begin position="26"/>
        <end position="176"/>
    </location>
</feature>
<keyword evidence="8 11" id="KW-1015">Disulfide bond</keyword>
<protein>
    <recommendedName>
        <fullName evidence="3 10">Interleukin-7</fullName>
        <shortName evidence="10">IL-7</shortName>
    </recommendedName>
</protein>
<evidence type="ECO:0000256" key="11">
    <source>
        <dbReference type="PIRSR" id="PIRSR001942-1"/>
    </source>
</evidence>
<evidence type="ECO:0000256" key="3">
    <source>
        <dbReference type="ARBA" id="ARBA00019460"/>
    </source>
</evidence>
<name>A0A7J7VMW2_PIPKU</name>
<dbReference type="InterPro" id="IPR001181">
    <property type="entry name" value="IL-7"/>
</dbReference>
<evidence type="ECO:0000256" key="1">
    <source>
        <dbReference type="ARBA" id="ARBA00004613"/>
    </source>
</evidence>
<dbReference type="GO" id="GO:0006955">
    <property type="term" value="P:immune response"/>
    <property type="evidence" value="ECO:0007669"/>
    <property type="project" value="UniProtKB-UniRule"/>
</dbReference>
<feature type="disulfide bond" evidence="11">
    <location>
        <begin position="58"/>
        <end position="153"/>
    </location>
</feature>
<evidence type="ECO:0000313" key="15">
    <source>
        <dbReference type="Proteomes" id="UP000558488"/>
    </source>
</evidence>
<evidence type="ECO:0000256" key="12">
    <source>
        <dbReference type="SAM" id="MobiDB-lite"/>
    </source>
</evidence>
<evidence type="ECO:0000313" key="14">
    <source>
        <dbReference type="EMBL" id="KAF6326331.1"/>
    </source>
</evidence>
<feature type="region of interest" description="Disordered" evidence="12">
    <location>
        <begin position="124"/>
        <end position="144"/>
    </location>
</feature>
<evidence type="ECO:0000256" key="8">
    <source>
        <dbReference type="ARBA" id="ARBA00023157"/>
    </source>
</evidence>
<dbReference type="SMART" id="SM00127">
    <property type="entry name" value="IL7"/>
    <property type="match status" value="1"/>
</dbReference>
<evidence type="ECO:0000256" key="10">
    <source>
        <dbReference type="PIRNR" id="PIRNR001942"/>
    </source>
</evidence>